<sequence length="102" mass="11219">MRYLSLMAVVLSLSACSTVTEMSATGGSRADGVVEMSYEYALGQPVKINRLKAQESASRRCQSWGYKSAESFDDGLRTCIDNGMLGCNGYRVTVRYQCIKPE</sequence>
<evidence type="ECO:0008006" key="4">
    <source>
        <dbReference type="Google" id="ProtNLM"/>
    </source>
</evidence>
<dbReference type="EMBL" id="NKYI01000038">
    <property type="protein sequence ID" value="PIK80777.1"/>
    <property type="molecule type" value="Genomic_DNA"/>
</dbReference>
<proteinExistence type="predicted"/>
<evidence type="ECO:0000313" key="2">
    <source>
        <dbReference type="EMBL" id="PIK80777.1"/>
    </source>
</evidence>
<accession>A0A855F8P1</accession>
<name>A0A855F8P1_RAOOR</name>
<dbReference type="Proteomes" id="UP000229713">
    <property type="component" value="Unassembled WGS sequence"/>
</dbReference>
<evidence type="ECO:0000313" key="3">
    <source>
        <dbReference type="Proteomes" id="UP000229713"/>
    </source>
</evidence>
<feature type="chain" id="PRO_5032298630" description="YecR-like lipoprotein" evidence="1">
    <location>
        <begin position="18"/>
        <end position="102"/>
    </location>
</feature>
<dbReference type="RefSeq" id="WP_099844563.1">
    <property type="nucleotide sequence ID" value="NZ_NKYI01000038.1"/>
</dbReference>
<dbReference type="InterPro" id="IPR025731">
    <property type="entry name" value="YecR-like"/>
</dbReference>
<gene>
    <name evidence="2" type="ORF">CFY86_29075</name>
</gene>
<dbReference type="Pfam" id="PF13992">
    <property type="entry name" value="YecR"/>
    <property type="match status" value="1"/>
</dbReference>
<protein>
    <recommendedName>
        <fullName evidence="4">YecR-like lipoprotein</fullName>
    </recommendedName>
</protein>
<evidence type="ECO:0000256" key="1">
    <source>
        <dbReference type="SAM" id="SignalP"/>
    </source>
</evidence>
<feature type="signal peptide" evidence="1">
    <location>
        <begin position="1"/>
        <end position="17"/>
    </location>
</feature>
<comment type="caution">
    <text evidence="2">The sequence shown here is derived from an EMBL/GenBank/DDBJ whole genome shotgun (WGS) entry which is preliminary data.</text>
</comment>
<reference evidence="2 3" key="1">
    <citation type="submission" date="2017-07" db="EMBL/GenBank/DDBJ databases">
        <title>Raoultella ornithinolytica strain HH3 draft genome.</title>
        <authorList>
            <person name="Duceppe M.-O."/>
            <person name="Huang H."/>
            <person name="Phipps-Todd B."/>
        </authorList>
    </citation>
    <scope>NUCLEOTIDE SEQUENCE [LARGE SCALE GENOMIC DNA]</scope>
    <source>
        <strain evidence="2 3">HH3</strain>
    </source>
</reference>
<organism evidence="2 3">
    <name type="scientific">Raoultella ornithinolytica</name>
    <name type="common">Klebsiella ornithinolytica</name>
    <dbReference type="NCBI Taxonomy" id="54291"/>
    <lineage>
        <taxon>Bacteria</taxon>
        <taxon>Pseudomonadati</taxon>
        <taxon>Pseudomonadota</taxon>
        <taxon>Gammaproteobacteria</taxon>
        <taxon>Enterobacterales</taxon>
        <taxon>Enterobacteriaceae</taxon>
        <taxon>Klebsiella/Raoultella group</taxon>
        <taxon>Raoultella</taxon>
    </lineage>
</organism>
<dbReference type="AlphaFoldDB" id="A0A855F8P1"/>
<dbReference type="PROSITE" id="PS51257">
    <property type="entry name" value="PROKAR_LIPOPROTEIN"/>
    <property type="match status" value="1"/>
</dbReference>
<keyword evidence="1" id="KW-0732">Signal</keyword>